<dbReference type="GO" id="GO:0010073">
    <property type="term" value="P:meristem maintenance"/>
    <property type="evidence" value="ECO:0007669"/>
    <property type="project" value="InterPro"/>
</dbReference>
<dbReference type="PANTHER" id="PTHR46033">
    <property type="entry name" value="PROTEIN MAIN-LIKE 2"/>
    <property type="match status" value="1"/>
</dbReference>
<name>A0A6J1DE57_MOMCH</name>
<proteinExistence type="predicted"/>
<gene>
    <name evidence="4" type="primary">LOC111019957</name>
</gene>
<dbReference type="Proteomes" id="UP000504603">
    <property type="component" value="Unplaced"/>
</dbReference>
<dbReference type="InterPro" id="IPR008833">
    <property type="entry name" value="Surf2"/>
</dbReference>
<evidence type="ECO:0000256" key="1">
    <source>
        <dbReference type="SAM" id="MobiDB-lite"/>
    </source>
</evidence>
<evidence type="ECO:0000259" key="2">
    <source>
        <dbReference type="Pfam" id="PF10536"/>
    </source>
</evidence>
<accession>A0A6J1DE57</accession>
<keyword evidence="3" id="KW-1185">Reference proteome</keyword>
<feature type="compositionally biased region" description="Low complexity" evidence="1">
    <location>
        <begin position="133"/>
        <end position="146"/>
    </location>
</feature>
<feature type="compositionally biased region" description="Basic and acidic residues" evidence="1">
    <location>
        <begin position="123"/>
        <end position="132"/>
    </location>
</feature>
<feature type="region of interest" description="Disordered" evidence="1">
    <location>
        <begin position="123"/>
        <end position="161"/>
    </location>
</feature>
<dbReference type="GeneID" id="111019957"/>
<evidence type="ECO:0000313" key="3">
    <source>
        <dbReference type="Proteomes" id="UP000504603"/>
    </source>
</evidence>
<dbReference type="Pfam" id="PF05477">
    <property type="entry name" value="SURF2"/>
    <property type="match status" value="1"/>
</dbReference>
<feature type="compositionally biased region" description="Basic and acidic residues" evidence="1">
    <location>
        <begin position="251"/>
        <end position="264"/>
    </location>
</feature>
<dbReference type="KEGG" id="mcha:111019957"/>
<feature type="domain" description="Aminotransferase-like plant mobile" evidence="2">
    <location>
        <begin position="373"/>
        <end position="731"/>
    </location>
</feature>
<reference evidence="4" key="1">
    <citation type="submission" date="2025-08" db="UniProtKB">
        <authorList>
            <consortium name="RefSeq"/>
        </authorList>
    </citation>
    <scope>IDENTIFICATION</scope>
    <source>
        <strain evidence="4">OHB3-1</strain>
    </source>
</reference>
<protein>
    <submittedName>
        <fullName evidence="4">Serine/threonine-protein phosphatase 7 long form homolog isoform X1</fullName>
    </submittedName>
</protein>
<feature type="region of interest" description="Disordered" evidence="1">
    <location>
        <begin position="783"/>
        <end position="811"/>
    </location>
</feature>
<feature type="region of interest" description="Disordered" evidence="1">
    <location>
        <begin position="180"/>
        <end position="287"/>
    </location>
</feature>
<dbReference type="InterPro" id="IPR019557">
    <property type="entry name" value="AminoTfrase-like_pln_mobile"/>
</dbReference>
<dbReference type="InterPro" id="IPR044824">
    <property type="entry name" value="MAIN-like"/>
</dbReference>
<dbReference type="PANTHER" id="PTHR46033:SF8">
    <property type="entry name" value="PROTEIN MAINTENANCE OF MERISTEMS-LIKE"/>
    <property type="match status" value="1"/>
</dbReference>
<dbReference type="OrthoDB" id="1871193at2759"/>
<organism evidence="3 4">
    <name type="scientific">Momordica charantia</name>
    <name type="common">Bitter gourd</name>
    <name type="synonym">Balsam pear</name>
    <dbReference type="NCBI Taxonomy" id="3673"/>
    <lineage>
        <taxon>Eukaryota</taxon>
        <taxon>Viridiplantae</taxon>
        <taxon>Streptophyta</taxon>
        <taxon>Embryophyta</taxon>
        <taxon>Tracheophyta</taxon>
        <taxon>Spermatophyta</taxon>
        <taxon>Magnoliopsida</taxon>
        <taxon>eudicotyledons</taxon>
        <taxon>Gunneridae</taxon>
        <taxon>Pentapetalae</taxon>
        <taxon>rosids</taxon>
        <taxon>fabids</taxon>
        <taxon>Cucurbitales</taxon>
        <taxon>Cucurbitaceae</taxon>
        <taxon>Momordiceae</taxon>
        <taxon>Momordica</taxon>
    </lineage>
</organism>
<dbReference type="RefSeq" id="XP_022152173.1">
    <property type="nucleotide sequence ID" value="XM_022296481.1"/>
</dbReference>
<dbReference type="Pfam" id="PF10536">
    <property type="entry name" value="PMD"/>
    <property type="match status" value="1"/>
</dbReference>
<dbReference type="AlphaFoldDB" id="A0A6J1DE57"/>
<sequence length="811" mass="92386">MATTTADERAAANLEGAELLGQPTFTELDNGRFRCVETGHEVLAKNKDSYSRTKRCRLGLIDFALCRRKVPLNMFEQDPLFCSKLKCKLTGDTINKTEEHIWKHINGRRFLYKLEQKELEKDTLSRSEEQQGKKNAAKASKSSTENSKSKKKKRQDCDNGGDISALVSVAEHVSDGAAIEEEELEEDAVSKLGEQQGKRKASKASKSSTENSKSKKKNRQDCDNGGDRLALVSVSEHVSDGTATVEEELEKDTVSKSGEQQDKRKVAKASKSSTENPKSKKNKCRECDNGGDRLALGSISEHVNVSHRAIATVSKMDPGPINSAILHLQPTHRSQLVWTDQSANCLQCRRREAILHRTINLDARIVPYLKQSGFWGVARIGFTQLDWHLITALVERWRPETHTFHMPGGECTITLQDVAIQFGLPVDGEPVTGSLQHDWATICEDLLGVRPTQLKGSRLSLPWLASQFTKLPVEADEVMIKRYTRAYIMQLIGGFLFADKSNTLVHLMFLPLLKDFEEAGRYSWGSACLAWLYRELCRASQIDALEIAGPLILLQVWAWDRFPAIAPQRKLTTPNEYVGCPLSARWSGSLTVTKVSTHVLSQYRYTFDRLSRNEIVWIPYMHEIMSILPEYCLNGQDVWLTISPLICFHIVEWHRPDRVLRQFRLRQYVPPHCNTDTQLHQLDLRGRYDNDWRREHARYISAWGLRRECCASGKVIQDESDVSDDYLSWYNSITRRYITPQGAAYEYMANIIKQIHDISSQDEIKSLCDSCFKVMDDLHGRNSVRPLTYDPDKRQNCRRRQQPPTEDNLDP</sequence>
<evidence type="ECO:0000313" key="4">
    <source>
        <dbReference type="RefSeq" id="XP_022152173.1"/>
    </source>
</evidence>